<proteinExistence type="predicted"/>
<name>A0A3L8SXK6_CHLGU</name>
<gene>
    <name evidence="1" type="ORF">DV515_00002010</name>
</gene>
<evidence type="ECO:0000313" key="2">
    <source>
        <dbReference type="Proteomes" id="UP000276834"/>
    </source>
</evidence>
<protein>
    <submittedName>
        <fullName evidence="1">Uncharacterized protein</fullName>
    </submittedName>
</protein>
<dbReference type="Proteomes" id="UP000276834">
    <property type="component" value="Unassembled WGS sequence"/>
</dbReference>
<evidence type="ECO:0000313" key="1">
    <source>
        <dbReference type="EMBL" id="RLW10252.1"/>
    </source>
</evidence>
<accession>A0A3L8SXK6</accession>
<dbReference type="AlphaFoldDB" id="A0A3L8SXK6"/>
<dbReference type="EMBL" id="QUSF01000004">
    <property type="protein sequence ID" value="RLW10252.1"/>
    <property type="molecule type" value="Genomic_DNA"/>
</dbReference>
<reference evidence="1 2" key="1">
    <citation type="journal article" date="2018" name="Proc. R. Soc. B">
        <title>A non-coding region near Follistatin controls head colour polymorphism in the Gouldian finch.</title>
        <authorList>
            <person name="Toomey M.B."/>
            <person name="Marques C.I."/>
            <person name="Andrade P."/>
            <person name="Araujo P.M."/>
            <person name="Sabatino S."/>
            <person name="Gazda M.A."/>
            <person name="Afonso S."/>
            <person name="Lopes R.J."/>
            <person name="Corbo J.C."/>
            <person name="Carneiro M."/>
        </authorList>
    </citation>
    <scope>NUCLEOTIDE SEQUENCE [LARGE SCALE GENOMIC DNA]</scope>
    <source>
        <strain evidence="1">Red01</strain>
        <tissue evidence="1">Muscle</tissue>
    </source>
</reference>
<sequence>MPDWDALYLAKWLLIGLGEPRTRWSRYSFSLLKCLLNYIQTLAGPGSLAEVGATLPPAPVRKAAARRVCRGLSEEGL</sequence>
<organism evidence="1 2">
    <name type="scientific">Chloebia gouldiae</name>
    <name type="common">Gouldian finch</name>
    <name type="synonym">Erythrura gouldiae</name>
    <dbReference type="NCBI Taxonomy" id="44316"/>
    <lineage>
        <taxon>Eukaryota</taxon>
        <taxon>Metazoa</taxon>
        <taxon>Chordata</taxon>
        <taxon>Craniata</taxon>
        <taxon>Vertebrata</taxon>
        <taxon>Euteleostomi</taxon>
        <taxon>Archelosauria</taxon>
        <taxon>Archosauria</taxon>
        <taxon>Dinosauria</taxon>
        <taxon>Saurischia</taxon>
        <taxon>Theropoda</taxon>
        <taxon>Coelurosauria</taxon>
        <taxon>Aves</taxon>
        <taxon>Neognathae</taxon>
        <taxon>Neoaves</taxon>
        <taxon>Telluraves</taxon>
        <taxon>Australaves</taxon>
        <taxon>Passeriformes</taxon>
        <taxon>Passeroidea</taxon>
        <taxon>Passeridae</taxon>
        <taxon>Chloebia</taxon>
    </lineage>
</organism>
<comment type="caution">
    <text evidence="1">The sequence shown here is derived from an EMBL/GenBank/DDBJ whole genome shotgun (WGS) entry which is preliminary data.</text>
</comment>
<keyword evidence="2" id="KW-1185">Reference proteome</keyword>